<protein>
    <submittedName>
        <fullName evidence="2">Uncharacterized protein</fullName>
    </submittedName>
</protein>
<sequence length="116" mass="13466">MVATSMIKEEEKKASKPRMKSLKTRVQRIKADMGKIREDQRCIREEQRDIGERFGDVKRQCHELRLETEMIVKQSAFNRIRLGLMFNILRARQDGDFDKATAFTGFLSSISDAGKL</sequence>
<evidence type="ECO:0000313" key="3">
    <source>
        <dbReference type="Proteomes" id="UP001472677"/>
    </source>
</evidence>
<evidence type="ECO:0000313" key="2">
    <source>
        <dbReference type="EMBL" id="KAK8545832.1"/>
    </source>
</evidence>
<accession>A0ABR2DSD2</accession>
<comment type="caution">
    <text evidence="2">The sequence shown here is derived from an EMBL/GenBank/DDBJ whole genome shotgun (WGS) entry which is preliminary data.</text>
</comment>
<dbReference type="Proteomes" id="UP001472677">
    <property type="component" value="Unassembled WGS sequence"/>
</dbReference>
<gene>
    <name evidence="2" type="ORF">V6N12_026650</name>
</gene>
<name>A0ABR2DSD2_9ROSI</name>
<organism evidence="2 3">
    <name type="scientific">Hibiscus sabdariffa</name>
    <name type="common">roselle</name>
    <dbReference type="NCBI Taxonomy" id="183260"/>
    <lineage>
        <taxon>Eukaryota</taxon>
        <taxon>Viridiplantae</taxon>
        <taxon>Streptophyta</taxon>
        <taxon>Embryophyta</taxon>
        <taxon>Tracheophyta</taxon>
        <taxon>Spermatophyta</taxon>
        <taxon>Magnoliopsida</taxon>
        <taxon>eudicotyledons</taxon>
        <taxon>Gunneridae</taxon>
        <taxon>Pentapetalae</taxon>
        <taxon>rosids</taxon>
        <taxon>malvids</taxon>
        <taxon>Malvales</taxon>
        <taxon>Malvaceae</taxon>
        <taxon>Malvoideae</taxon>
        <taxon>Hibiscus</taxon>
    </lineage>
</organism>
<keyword evidence="3" id="KW-1185">Reference proteome</keyword>
<proteinExistence type="predicted"/>
<dbReference type="PANTHER" id="PTHR48248">
    <property type="entry name" value="UVR DOMAIN-CONTAINING PROTEIN"/>
    <property type="match status" value="1"/>
</dbReference>
<evidence type="ECO:0000256" key="1">
    <source>
        <dbReference type="SAM" id="MobiDB-lite"/>
    </source>
</evidence>
<reference evidence="2 3" key="1">
    <citation type="journal article" date="2024" name="G3 (Bethesda)">
        <title>Genome assembly of Hibiscus sabdariffa L. provides insights into metabolisms of medicinal natural products.</title>
        <authorList>
            <person name="Kim T."/>
        </authorList>
    </citation>
    <scope>NUCLEOTIDE SEQUENCE [LARGE SCALE GENOMIC DNA]</scope>
    <source>
        <strain evidence="2">TK-2024</strain>
        <tissue evidence="2">Old leaves</tissue>
    </source>
</reference>
<feature type="compositionally biased region" description="Basic residues" evidence="1">
    <location>
        <begin position="15"/>
        <end position="24"/>
    </location>
</feature>
<dbReference type="PANTHER" id="PTHR48248:SF4">
    <property type="match status" value="1"/>
</dbReference>
<dbReference type="EMBL" id="JBBPBM010000023">
    <property type="protein sequence ID" value="KAK8545832.1"/>
    <property type="molecule type" value="Genomic_DNA"/>
</dbReference>
<feature type="region of interest" description="Disordered" evidence="1">
    <location>
        <begin position="1"/>
        <end position="24"/>
    </location>
</feature>